<evidence type="ECO:0000313" key="3">
    <source>
        <dbReference type="EMBL" id="ACR02468.1"/>
    </source>
</evidence>
<evidence type="ECO:0000259" key="2">
    <source>
        <dbReference type="Pfam" id="PF04892"/>
    </source>
</evidence>
<reference evidence="3 4" key="2">
    <citation type="journal article" date="2012" name="Stand. Genomic Sci.">
        <title>Complete genome sequence of Thauera aminoaromatica strain MZ1T.</title>
        <authorList>
            <person name="Jiang K."/>
            <person name="Sanseverino J."/>
            <person name="Chauhan A."/>
            <person name="Lucas S."/>
            <person name="Copeland A."/>
            <person name="Lapidus A."/>
            <person name="Del Rio T.G."/>
            <person name="Dalin E."/>
            <person name="Tice H."/>
            <person name="Bruce D."/>
            <person name="Goodwin L."/>
            <person name="Pitluck S."/>
            <person name="Sims D."/>
            <person name="Brettin T."/>
            <person name="Detter J.C."/>
            <person name="Han C."/>
            <person name="Chang Y.J."/>
            <person name="Larimer F."/>
            <person name="Land M."/>
            <person name="Hauser L."/>
            <person name="Kyrpides N.C."/>
            <person name="Mikhailova N."/>
            <person name="Moser S."/>
            <person name="Jegier P."/>
            <person name="Close D."/>
            <person name="Debruyn J.M."/>
            <person name="Wang Y."/>
            <person name="Layton A.C."/>
            <person name="Allen M.S."/>
            <person name="Sayler G.S."/>
        </authorList>
    </citation>
    <scope>NUCLEOTIDE SEQUENCE [LARGE SCALE GENOMIC DNA]</scope>
    <source>
        <strain evidence="3 4">MZ1T</strain>
    </source>
</reference>
<name>C4KD57_THASP</name>
<dbReference type="HOGENOM" id="CLU_057832_0_0_4"/>
<dbReference type="InterPro" id="IPR006976">
    <property type="entry name" value="VanZ-like"/>
</dbReference>
<evidence type="ECO:0000256" key="1">
    <source>
        <dbReference type="SAM" id="Phobius"/>
    </source>
</evidence>
<feature type="transmembrane region" description="Helical" evidence="1">
    <location>
        <begin position="120"/>
        <end position="141"/>
    </location>
</feature>
<protein>
    <submittedName>
        <fullName evidence="3">VanZ family protein</fullName>
    </submittedName>
</protein>
<dbReference type="eggNOG" id="COG5652">
    <property type="taxonomic scope" value="Bacteria"/>
</dbReference>
<feature type="transmembrane region" description="Helical" evidence="1">
    <location>
        <begin position="89"/>
        <end position="108"/>
    </location>
</feature>
<feature type="transmembrane region" description="Helical" evidence="1">
    <location>
        <begin position="162"/>
        <end position="184"/>
    </location>
</feature>
<feature type="domain" description="VanZ-like" evidence="2">
    <location>
        <begin position="45"/>
        <end position="130"/>
    </location>
</feature>
<accession>C4KD57</accession>
<dbReference type="EMBL" id="CP001281">
    <property type="protein sequence ID" value="ACR02468.1"/>
    <property type="molecule type" value="Genomic_DNA"/>
</dbReference>
<feature type="transmembrane region" description="Helical" evidence="1">
    <location>
        <begin position="328"/>
        <end position="347"/>
    </location>
</feature>
<feature type="transmembrane region" description="Helical" evidence="1">
    <location>
        <begin position="235"/>
        <end position="254"/>
    </location>
</feature>
<sequence length="375" mass="39740">MRRMAARSPSSLAPAFALAYALLVAYACLHPLTGWRNSGLPAFDWLWAPWPKYFILEDLLFNILGYLPLGLLLAAALPAQWRFARKALVAALLAGLFSFGLEALQNYLPSRVASNLDLGGNAAGGLLGALAGARWGSALLGPQGRLQRWRARSVIGGRSGEAGLVLIGLWLLGQLGATDLVFASGDLRSLLGIPAPLPFRPERFIAFDTALTASGLLAIGLFVRCMTRGASPLPVLAVIALGIGAKSLATWIFFEPGAPLAWLTPGAERGLVIGGALLLPALLLPRLAQHAIAGTSLLLATALVNLIPENPYLPFDRRLAGFSNVFSFHGLTGLVDSLWPYAALAYLSALGLWRGEHLAAAPASAQPAPRRRARR</sequence>
<keyword evidence="1" id="KW-1133">Transmembrane helix</keyword>
<feature type="transmembrane region" description="Helical" evidence="1">
    <location>
        <begin position="59"/>
        <end position="77"/>
    </location>
</feature>
<dbReference type="Proteomes" id="UP000002186">
    <property type="component" value="Chromosome"/>
</dbReference>
<feature type="transmembrane region" description="Helical" evidence="1">
    <location>
        <begin position="291"/>
        <end position="308"/>
    </location>
</feature>
<dbReference type="STRING" id="85643.Tmz1t_3880"/>
<feature type="transmembrane region" description="Helical" evidence="1">
    <location>
        <begin position="266"/>
        <end position="284"/>
    </location>
</feature>
<feature type="transmembrane region" description="Helical" evidence="1">
    <location>
        <begin position="204"/>
        <end position="223"/>
    </location>
</feature>
<keyword evidence="4" id="KW-1185">Reference proteome</keyword>
<dbReference type="KEGG" id="tmz:Tmz1t_3880"/>
<proteinExistence type="predicted"/>
<evidence type="ECO:0000313" key="4">
    <source>
        <dbReference type="Proteomes" id="UP000002186"/>
    </source>
</evidence>
<dbReference type="PROSITE" id="PS51257">
    <property type="entry name" value="PROKAR_LIPOPROTEIN"/>
    <property type="match status" value="1"/>
</dbReference>
<keyword evidence="1" id="KW-0812">Transmembrane</keyword>
<organism evidence="3 4">
    <name type="scientific">Thauera aminoaromatica</name>
    <dbReference type="NCBI Taxonomy" id="164330"/>
    <lineage>
        <taxon>Bacteria</taxon>
        <taxon>Pseudomonadati</taxon>
        <taxon>Pseudomonadota</taxon>
        <taxon>Betaproteobacteria</taxon>
        <taxon>Rhodocyclales</taxon>
        <taxon>Zoogloeaceae</taxon>
        <taxon>Thauera</taxon>
    </lineage>
</organism>
<keyword evidence="1" id="KW-0472">Membrane</keyword>
<gene>
    <name evidence="3" type="ordered locus">Tmz1t_3880</name>
</gene>
<dbReference type="Pfam" id="PF04892">
    <property type="entry name" value="VanZ"/>
    <property type="match status" value="1"/>
</dbReference>
<dbReference type="AlphaFoldDB" id="C4KD57"/>
<reference evidence="4" key="1">
    <citation type="submission" date="2009-05" db="EMBL/GenBank/DDBJ databases">
        <title>Complete sequence of chromosome of Thauera sp. MZ1T.</title>
        <authorList>
            <consortium name="US DOE Joint Genome Institute"/>
            <person name="Lucas S."/>
            <person name="Copeland A."/>
            <person name="Lapidus A."/>
            <person name="Glavina del Rio T."/>
            <person name="Dalin E."/>
            <person name="Tice H."/>
            <person name="Bruce D."/>
            <person name="Goodwin L."/>
            <person name="Pitluck S."/>
            <person name="Sims D."/>
            <person name="Brettin T."/>
            <person name="Detter J.C."/>
            <person name="Han C."/>
            <person name="Larimer F."/>
            <person name="Land M."/>
            <person name="Hauser L."/>
            <person name="Kyrpides N."/>
            <person name="Mikhailova N."/>
            <person name="Sayler G.S."/>
        </authorList>
    </citation>
    <scope>NUCLEOTIDE SEQUENCE [LARGE SCALE GENOMIC DNA]</scope>
    <source>
        <strain evidence="4">MZ1T</strain>
    </source>
</reference>